<name>A0ABU2N972_9PSEU</name>
<protein>
    <submittedName>
        <fullName evidence="1">SRPBCC family protein</fullName>
    </submittedName>
</protein>
<dbReference type="InterPro" id="IPR019587">
    <property type="entry name" value="Polyketide_cyclase/dehydratase"/>
</dbReference>
<dbReference type="RefSeq" id="WP_311555617.1">
    <property type="nucleotide sequence ID" value="NZ_JAVREJ010000004.1"/>
</dbReference>
<keyword evidence="2" id="KW-1185">Reference proteome</keyword>
<accession>A0ABU2N972</accession>
<dbReference type="CDD" id="cd07812">
    <property type="entry name" value="SRPBCC"/>
    <property type="match status" value="1"/>
</dbReference>
<dbReference type="Gene3D" id="3.30.530.20">
    <property type="match status" value="1"/>
</dbReference>
<reference evidence="2" key="1">
    <citation type="submission" date="2023-07" db="EMBL/GenBank/DDBJ databases">
        <title>30 novel species of actinomycetes from the DSMZ collection.</title>
        <authorList>
            <person name="Nouioui I."/>
        </authorList>
    </citation>
    <scope>NUCLEOTIDE SEQUENCE [LARGE SCALE GENOMIC DNA]</scope>
    <source>
        <strain evidence="2">DSM 45834</strain>
    </source>
</reference>
<dbReference type="SUPFAM" id="SSF55961">
    <property type="entry name" value="Bet v1-like"/>
    <property type="match status" value="1"/>
</dbReference>
<dbReference type="Proteomes" id="UP001183202">
    <property type="component" value="Unassembled WGS sequence"/>
</dbReference>
<comment type="caution">
    <text evidence="1">The sequence shown here is derived from an EMBL/GenBank/DDBJ whole genome shotgun (WGS) entry which is preliminary data.</text>
</comment>
<sequence>MPGFILTDTAAAPVEDVWKLLFDPSRFPEWWAGIETVQVDGEGALTVWQHGYPDFPLPQYLRADPATGRVTMSCQTFDVEVSWQLAEQGEDTRITVTADIPADLADLVGVLEREVVAASLTALVRLAEAEHALS</sequence>
<gene>
    <name evidence="1" type="ORF">RM445_08695</name>
</gene>
<proteinExistence type="predicted"/>
<dbReference type="EMBL" id="JAVREJ010000004">
    <property type="protein sequence ID" value="MDT0349598.1"/>
    <property type="molecule type" value="Genomic_DNA"/>
</dbReference>
<evidence type="ECO:0000313" key="1">
    <source>
        <dbReference type="EMBL" id="MDT0349598.1"/>
    </source>
</evidence>
<organism evidence="1 2">
    <name type="scientific">Pseudonocardia charpentierae</name>
    <dbReference type="NCBI Taxonomy" id="3075545"/>
    <lineage>
        <taxon>Bacteria</taxon>
        <taxon>Bacillati</taxon>
        <taxon>Actinomycetota</taxon>
        <taxon>Actinomycetes</taxon>
        <taxon>Pseudonocardiales</taxon>
        <taxon>Pseudonocardiaceae</taxon>
        <taxon>Pseudonocardia</taxon>
    </lineage>
</organism>
<dbReference type="Pfam" id="PF10604">
    <property type="entry name" value="Polyketide_cyc2"/>
    <property type="match status" value="1"/>
</dbReference>
<evidence type="ECO:0000313" key="2">
    <source>
        <dbReference type="Proteomes" id="UP001183202"/>
    </source>
</evidence>
<dbReference type="InterPro" id="IPR023393">
    <property type="entry name" value="START-like_dom_sf"/>
</dbReference>